<organism evidence="1 2">
    <name type="scientific">Citrus sinensis</name>
    <name type="common">Sweet orange</name>
    <name type="synonym">Citrus aurantium var. sinensis</name>
    <dbReference type="NCBI Taxonomy" id="2711"/>
    <lineage>
        <taxon>Eukaryota</taxon>
        <taxon>Viridiplantae</taxon>
        <taxon>Streptophyta</taxon>
        <taxon>Embryophyta</taxon>
        <taxon>Tracheophyta</taxon>
        <taxon>Spermatophyta</taxon>
        <taxon>Magnoliopsida</taxon>
        <taxon>eudicotyledons</taxon>
        <taxon>Gunneridae</taxon>
        <taxon>Pentapetalae</taxon>
        <taxon>rosids</taxon>
        <taxon>malvids</taxon>
        <taxon>Sapindales</taxon>
        <taxon>Rutaceae</taxon>
        <taxon>Aurantioideae</taxon>
        <taxon>Citrus</taxon>
    </lineage>
</organism>
<reference evidence="2" key="1">
    <citation type="journal article" date="2023" name="Hortic. Res.">
        <title>A chromosome-level phased genome enabling allele-level studies in sweet orange: a case study on citrus Huanglongbing tolerance.</title>
        <authorList>
            <person name="Wu B."/>
            <person name="Yu Q."/>
            <person name="Deng Z."/>
            <person name="Duan Y."/>
            <person name="Luo F."/>
            <person name="Gmitter F. Jr."/>
        </authorList>
    </citation>
    <scope>NUCLEOTIDE SEQUENCE [LARGE SCALE GENOMIC DNA]</scope>
    <source>
        <strain evidence="2">cv. Valencia</strain>
    </source>
</reference>
<proteinExistence type="predicted"/>
<dbReference type="Proteomes" id="UP000829398">
    <property type="component" value="Chromosome 5"/>
</dbReference>
<keyword evidence="2" id="KW-1185">Reference proteome</keyword>
<name>A0ACB8KZJ9_CITSI</name>
<gene>
    <name evidence="1" type="ORF">KPL71_017044</name>
</gene>
<accession>A0ACB8KZJ9</accession>
<evidence type="ECO:0000313" key="1">
    <source>
        <dbReference type="EMBL" id="KAH9759709.1"/>
    </source>
</evidence>
<evidence type="ECO:0000313" key="2">
    <source>
        <dbReference type="Proteomes" id="UP000829398"/>
    </source>
</evidence>
<protein>
    <submittedName>
        <fullName evidence="1">Outer envelope pore protein 21B</fullName>
    </submittedName>
</protein>
<dbReference type="EMBL" id="CM039174">
    <property type="protein sequence ID" value="KAH9759709.1"/>
    <property type="molecule type" value="Genomic_DNA"/>
</dbReference>
<comment type="caution">
    <text evidence="1">The sequence shown here is derived from an EMBL/GenBank/DDBJ whole genome shotgun (WGS) entry which is preliminary data.</text>
</comment>
<sequence>METSLRYGKDSKALRIYAKEKIPIDSNTRLQIELMITVHGELDTRVGAPSYVSAMIRHFYPDLSASFGLGVQYDKHEKLRYTVRGKKVFPVTSTGLLSFNIKGRCEVDKEFKQRKSRGAAEFSWSIFNFQKDQDVRFKLGYEVVDKVPYMQIRENNWTVNADANATELRLVNGTVLSQVCYAVGNGLLEFQTCILQRVEHLGIYVFSCLMDLGDPLAIHHWPWVVHAFPLSAMIASYIGIRPL</sequence>